<gene>
    <name evidence="1" type="ORF">SAMN05421869_10261</name>
</gene>
<dbReference type="STRING" id="633440.SAMN05421869_10261"/>
<keyword evidence="2" id="KW-1185">Reference proteome</keyword>
<dbReference type="Proteomes" id="UP000199202">
    <property type="component" value="Unassembled WGS sequence"/>
</dbReference>
<accession>A0A1G8BLF2</accession>
<protein>
    <submittedName>
        <fullName evidence="1">Uncharacterized protein</fullName>
    </submittedName>
</protein>
<sequence length="55" mass="5882">MGGGAGLAIAEYLYARLGPRFEPPRLPRDKVAVGELGRKSGKGVLRVVIAFREEG</sequence>
<dbReference type="EMBL" id="FNDJ01000002">
    <property type="protein sequence ID" value="SDH33874.1"/>
    <property type="molecule type" value="Genomic_DNA"/>
</dbReference>
<dbReference type="AlphaFoldDB" id="A0A1G8BLF2"/>
<dbReference type="InterPro" id="IPR008927">
    <property type="entry name" value="6-PGluconate_DH-like_C_sf"/>
</dbReference>
<dbReference type="Gene3D" id="1.10.1040.10">
    <property type="entry name" value="N-(1-d-carboxylethyl)-l-norvaline Dehydrogenase, domain 2"/>
    <property type="match status" value="1"/>
</dbReference>
<dbReference type="RefSeq" id="WP_218135580.1">
    <property type="nucleotide sequence ID" value="NZ_FNDJ01000002.1"/>
</dbReference>
<reference evidence="1 2" key="1">
    <citation type="submission" date="2016-10" db="EMBL/GenBank/DDBJ databases">
        <authorList>
            <person name="de Groot N.N."/>
        </authorList>
    </citation>
    <scope>NUCLEOTIDE SEQUENCE [LARGE SCALE GENOMIC DNA]</scope>
    <source>
        <strain evidence="1 2">CGMCC 4.6533</strain>
    </source>
</reference>
<organism evidence="1 2">
    <name type="scientific">Nonomuraea jiangxiensis</name>
    <dbReference type="NCBI Taxonomy" id="633440"/>
    <lineage>
        <taxon>Bacteria</taxon>
        <taxon>Bacillati</taxon>
        <taxon>Actinomycetota</taxon>
        <taxon>Actinomycetes</taxon>
        <taxon>Streptosporangiales</taxon>
        <taxon>Streptosporangiaceae</taxon>
        <taxon>Nonomuraea</taxon>
    </lineage>
</organism>
<proteinExistence type="predicted"/>
<dbReference type="SUPFAM" id="SSF48179">
    <property type="entry name" value="6-phosphogluconate dehydrogenase C-terminal domain-like"/>
    <property type="match status" value="1"/>
</dbReference>
<dbReference type="InterPro" id="IPR013328">
    <property type="entry name" value="6PGD_dom2"/>
</dbReference>
<evidence type="ECO:0000313" key="2">
    <source>
        <dbReference type="Proteomes" id="UP000199202"/>
    </source>
</evidence>
<name>A0A1G8BLF2_9ACTN</name>
<evidence type="ECO:0000313" key="1">
    <source>
        <dbReference type="EMBL" id="SDH33874.1"/>
    </source>
</evidence>